<evidence type="ECO:0000313" key="1">
    <source>
        <dbReference type="EMBL" id="KHG05304.1"/>
    </source>
</evidence>
<sequence>MLSNLKTRAFEIDPPEDPQTGFEILAGRRAKNPSYFAELLWSKWAMELVEHRSLLEELLTWCQLDAF</sequence>
<gene>
    <name evidence="1" type="ORF">F383_31686</name>
</gene>
<evidence type="ECO:0000313" key="2">
    <source>
        <dbReference type="Proteomes" id="UP000032142"/>
    </source>
</evidence>
<protein>
    <submittedName>
        <fullName evidence="1">Endoribonuclease Dcr-1</fullName>
    </submittedName>
</protein>
<dbReference type="Proteomes" id="UP000032142">
    <property type="component" value="Unassembled WGS sequence"/>
</dbReference>
<proteinExistence type="predicted"/>
<name>A0A0B0N0R9_GOSAR</name>
<organism evidence="1 2">
    <name type="scientific">Gossypium arboreum</name>
    <name type="common">Tree cotton</name>
    <name type="synonym">Gossypium nanking</name>
    <dbReference type="NCBI Taxonomy" id="29729"/>
    <lineage>
        <taxon>Eukaryota</taxon>
        <taxon>Viridiplantae</taxon>
        <taxon>Streptophyta</taxon>
        <taxon>Embryophyta</taxon>
        <taxon>Tracheophyta</taxon>
        <taxon>Spermatophyta</taxon>
        <taxon>Magnoliopsida</taxon>
        <taxon>eudicotyledons</taxon>
        <taxon>Gunneridae</taxon>
        <taxon>Pentapetalae</taxon>
        <taxon>rosids</taxon>
        <taxon>malvids</taxon>
        <taxon>Malvales</taxon>
        <taxon>Malvaceae</taxon>
        <taxon>Malvoideae</taxon>
        <taxon>Gossypium</taxon>
    </lineage>
</organism>
<comment type="caution">
    <text evidence="1">The sequence shown here is derived from an EMBL/GenBank/DDBJ whole genome shotgun (WGS) entry which is preliminary data.</text>
</comment>
<dbReference type="AlphaFoldDB" id="A0A0B0N0R9"/>
<reference evidence="2" key="1">
    <citation type="submission" date="2014-09" db="EMBL/GenBank/DDBJ databases">
        <authorList>
            <person name="Mudge J."/>
            <person name="Ramaraj T."/>
            <person name="Lindquist I.E."/>
            <person name="Bharti A.K."/>
            <person name="Sundararajan A."/>
            <person name="Cameron C.T."/>
            <person name="Woodward J.E."/>
            <person name="May G.D."/>
            <person name="Brubaker C."/>
            <person name="Broadhvest J."/>
            <person name="Wilkins T.A."/>
        </authorList>
    </citation>
    <scope>NUCLEOTIDE SEQUENCE</scope>
    <source>
        <strain evidence="2">cv. AKA8401</strain>
    </source>
</reference>
<keyword evidence="2" id="KW-1185">Reference proteome</keyword>
<dbReference type="EMBL" id="JRRC01427719">
    <property type="protein sequence ID" value="KHG05304.1"/>
    <property type="molecule type" value="Genomic_DNA"/>
</dbReference>
<accession>A0A0B0N0R9</accession>